<dbReference type="Gene3D" id="3.90.70.10">
    <property type="entry name" value="Cysteine proteinases"/>
    <property type="match status" value="1"/>
</dbReference>
<dbReference type="InterPro" id="IPR018200">
    <property type="entry name" value="USP_CS"/>
</dbReference>
<comment type="similarity">
    <text evidence="2">Belongs to the peptidase C19 family.</text>
</comment>
<gene>
    <name evidence="10" type="ORF">ZEAMMB73_Zm00001d010710</name>
</gene>
<evidence type="ECO:0000313" key="10">
    <source>
        <dbReference type="EMBL" id="AQK94646.1"/>
    </source>
</evidence>
<dbReference type="GO" id="GO:0016579">
    <property type="term" value="P:protein deubiquitination"/>
    <property type="evidence" value="ECO:0007669"/>
    <property type="project" value="InterPro"/>
</dbReference>
<keyword evidence="7" id="KW-0788">Thiol protease</keyword>
<organism evidence="10">
    <name type="scientific">Zea mays</name>
    <name type="common">Maize</name>
    <dbReference type="NCBI Taxonomy" id="4577"/>
    <lineage>
        <taxon>Eukaryota</taxon>
        <taxon>Viridiplantae</taxon>
        <taxon>Streptophyta</taxon>
        <taxon>Embryophyta</taxon>
        <taxon>Tracheophyta</taxon>
        <taxon>Spermatophyta</taxon>
        <taxon>Magnoliopsida</taxon>
        <taxon>Liliopsida</taxon>
        <taxon>Poales</taxon>
        <taxon>Poaceae</taxon>
        <taxon>PACMAD clade</taxon>
        <taxon>Panicoideae</taxon>
        <taxon>Andropogonodae</taxon>
        <taxon>Andropogoneae</taxon>
        <taxon>Tripsacinae</taxon>
        <taxon>Zea</taxon>
    </lineage>
</organism>
<dbReference type="PROSITE" id="PS00972">
    <property type="entry name" value="USP_1"/>
    <property type="match status" value="1"/>
</dbReference>
<keyword evidence="5" id="KW-0833">Ubl conjugation pathway</keyword>
<feature type="compositionally biased region" description="Polar residues" evidence="8">
    <location>
        <begin position="458"/>
        <end position="477"/>
    </location>
</feature>
<dbReference type="AlphaFoldDB" id="A0A1D6FSU9"/>
<dbReference type="PROSITE" id="PS50235">
    <property type="entry name" value="USP_3"/>
    <property type="match status" value="1"/>
</dbReference>
<keyword evidence="6 10" id="KW-0378">Hydrolase</keyword>
<reference evidence="10" key="1">
    <citation type="submission" date="2015-12" db="EMBL/GenBank/DDBJ databases">
        <title>Update maize B73 reference genome by single molecule sequencing technologies.</title>
        <authorList>
            <consortium name="Maize Genome Sequencing Project"/>
            <person name="Ware D."/>
        </authorList>
    </citation>
    <scope>NUCLEOTIDE SEQUENCE</scope>
    <source>
        <tissue evidence="10">Seedling</tissue>
    </source>
</reference>
<dbReference type="PANTHER" id="PTHR24006:SF758">
    <property type="entry name" value="UBIQUITIN CARBOXYL-TERMINAL HYDROLASE 36"/>
    <property type="match status" value="1"/>
</dbReference>
<evidence type="ECO:0000256" key="4">
    <source>
        <dbReference type="ARBA" id="ARBA00022670"/>
    </source>
</evidence>
<evidence type="ECO:0000256" key="7">
    <source>
        <dbReference type="ARBA" id="ARBA00022807"/>
    </source>
</evidence>
<accession>A0A1D6FSU9</accession>
<dbReference type="SUPFAM" id="SSF54001">
    <property type="entry name" value="Cysteine proteinases"/>
    <property type="match status" value="1"/>
</dbReference>
<dbReference type="EC" id="3.4.19.12" evidence="3"/>
<evidence type="ECO:0000256" key="8">
    <source>
        <dbReference type="SAM" id="MobiDB-lite"/>
    </source>
</evidence>
<feature type="region of interest" description="Disordered" evidence="8">
    <location>
        <begin position="1"/>
        <end position="21"/>
    </location>
</feature>
<evidence type="ECO:0000256" key="6">
    <source>
        <dbReference type="ARBA" id="ARBA00022801"/>
    </source>
</evidence>
<dbReference type="InterPro" id="IPR028889">
    <property type="entry name" value="USP"/>
</dbReference>
<feature type="compositionally biased region" description="Polar residues" evidence="8">
    <location>
        <begin position="485"/>
        <end position="494"/>
    </location>
</feature>
<feature type="compositionally biased region" description="Polar residues" evidence="8">
    <location>
        <begin position="525"/>
        <end position="566"/>
    </location>
</feature>
<dbReference type="STRING" id="4577.A0A1D6FSU9"/>
<dbReference type="InParanoid" id="A0A1D6FSU9"/>
<evidence type="ECO:0000256" key="5">
    <source>
        <dbReference type="ARBA" id="ARBA00022786"/>
    </source>
</evidence>
<feature type="compositionally biased region" description="Pro residues" evidence="8">
    <location>
        <begin position="9"/>
        <end position="21"/>
    </location>
</feature>
<dbReference type="CDD" id="cd02661">
    <property type="entry name" value="Peptidase_C19E"/>
    <property type="match status" value="1"/>
</dbReference>
<feature type="compositionally biased region" description="Basic and acidic residues" evidence="8">
    <location>
        <begin position="568"/>
        <end position="584"/>
    </location>
</feature>
<dbReference type="InterPro" id="IPR038765">
    <property type="entry name" value="Papain-like_cys_pep_sf"/>
</dbReference>
<proteinExistence type="inferred from homology"/>
<dbReference type="ExpressionAtlas" id="A0A1D6FSU9">
    <property type="expression patterns" value="baseline and differential"/>
</dbReference>
<dbReference type="Pfam" id="PF00443">
    <property type="entry name" value="UCH"/>
    <property type="match status" value="1"/>
</dbReference>
<evidence type="ECO:0000256" key="2">
    <source>
        <dbReference type="ARBA" id="ARBA00009085"/>
    </source>
</evidence>
<feature type="domain" description="USP" evidence="9">
    <location>
        <begin position="22"/>
        <end position="368"/>
    </location>
</feature>
<dbReference type="InterPro" id="IPR050164">
    <property type="entry name" value="Peptidase_C19"/>
</dbReference>
<dbReference type="GO" id="GO:0004843">
    <property type="term" value="F:cysteine-type deubiquitinase activity"/>
    <property type="evidence" value="ECO:0007669"/>
    <property type="project" value="UniProtKB-EC"/>
</dbReference>
<dbReference type="FunCoup" id="A0A1D6FSU9">
    <property type="interactions" value="402"/>
</dbReference>
<name>A0A1D6FSU9_MAIZE</name>
<dbReference type="FunFam" id="3.90.70.10:FF:000118">
    <property type="entry name" value="Ubiquitin carboxyl-terminal hydrolase 25"/>
    <property type="match status" value="1"/>
</dbReference>
<sequence length="683" mass="75855">MAPTAEPSSRPPQWRPRTGPPPGLKNLGNTCYLNSVLQCLASTPPLATFCLASRHSNQCKKVFPNRDNDCALCVLERQIARLLRADAGALDSPAKVIRCMPLFAEHFRWGRQEDAHEFLRYVVDACHTADLRMRKGLRAAAASGNCGEDVRGQGVCLVMRETFGGALLSQVKCLECKGESNKTDEIMDISLDLPGSSSVADALSRFFHPETLDGANKYCCERYAVLYLKRNKWFLDEGFNYDFGNVSCKKLTSARKQMFMLRAPKVLVIQLKRFEGINGGKINRNIEFKEALDLSDCMYNKNQDPHPVYNLFGCIVHSGLSSESGHYYAYVKDVAIDQWFCCNDSHVSLSSSQNVLSEKVYILFYILNSKTQKPSRNGYSSTAAKPFSTNGIGISSTSSSETSKIPLVKQDGLCSTKGNVLMPLKNGKTASGPLIKPIHFKNSAAEKVMSNGKVNLTSKNNPEVNGTAKSSESNRCKTGQFVGPSKNNADNTISCGERGQQSERIHDANGNGQSIHHSQYFGEISNGNAMPTSAQQETSHGNATPARQETNNSNGTPAQQETSNGKASHAEHYSERSSHQEEHANFSGNKRRLEEDKFQEMLAELANSELRMSVWTDDVYSFMRSQKRRRIQSSDISQDFDAMRKQLVSDAARVCRSKVPESLMENLIKRLRSYFEDKYPPKA</sequence>
<dbReference type="EMBL" id="CM000784">
    <property type="protein sequence ID" value="AQK94646.1"/>
    <property type="molecule type" value="Genomic_DNA"/>
</dbReference>
<keyword evidence="4" id="KW-0645">Protease</keyword>
<dbReference type="InterPro" id="IPR001394">
    <property type="entry name" value="Peptidase_C19_UCH"/>
</dbReference>
<dbReference type="SMR" id="A0A1D6FSU9"/>
<evidence type="ECO:0000256" key="3">
    <source>
        <dbReference type="ARBA" id="ARBA00012759"/>
    </source>
</evidence>
<comment type="catalytic activity">
    <reaction evidence="1">
        <text>Thiol-dependent hydrolysis of ester, thioester, amide, peptide and isopeptide bonds formed by the C-terminal Gly of ubiquitin (a 76-residue protein attached to proteins as an intracellular targeting signal).</text>
        <dbReference type="EC" id="3.4.19.12"/>
    </reaction>
</comment>
<dbReference type="GO" id="GO:0006508">
    <property type="term" value="P:proteolysis"/>
    <property type="evidence" value="ECO:0007669"/>
    <property type="project" value="UniProtKB-KW"/>
</dbReference>
<evidence type="ECO:0000256" key="1">
    <source>
        <dbReference type="ARBA" id="ARBA00000707"/>
    </source>
</evidence>
<feature type="region of interest" description="Disordered" evidence="8">
    <location>
        <begin position="458"/>
        <end position="591"/>
    </location>
</feature>
<evidence type="ECO:0000259" key="9">
    <source>
        <dbReference type="PROSITE" id="PS50235"/>
    </source>
</evidence>
<dbReference type="PANTHER" id="PTHR24006">
    <property type="entry name" value="UBIQUITIN CARBOXYL-TERMINAL HYDROLASE"/>
    <property type="match status" value="1"/>
</dbReference>
<protein>
    <recommendedName>
        <fullName evidence="3">ubiquitinyl hydrolase 1</fullName>
        <ecNumber evidence="3">3.4.19.12</ecNumber>
    </recommendedName>
</protein>